<organism evidence="2 3">
    <name type="scientific">Bugula neritina</name>
    <name type="common">Brown bryozoan</name>
    <name type="synonym">Sertularia neritina</name>
    <dbReference type="NCBI Taxonomy" id="10212"/>
    <lineage>
        <taxon>Eukaryota</taxon>
        <taxon>Metazoa</taxon>
        <taxon>Spiralia</taxon>
        <taxon>Lophotrochozoa</taxon>
        <taxon>Bryozoa</taxon>
        <taxon>Gymnolaemata</taxon>
        <taxon>Cheilostomatida</taxon>
        <taxon>Flustrina</taxon>
        <taxon>Buguloidea</taxon>
        <taxon>Bugulidae</taxon>
        <taxon>Bugula</taxon>
    </lineage>
</organism>
<evidence type="ECO:0000313" key="3">
    <source>
        <dbReference type="Proteomes" id="UP000593567"/>
    </source>
</evidence>
<dbReference type="Proteomes" id="UP000593567">
    <property type="component" value="Unassembled WGS sequence"/>
</dbReference>
<dbReference type="EMBL" id="VXIV02001902">
    <property type="protein sequence ID" value="KAF6028819.1"/>
    <property type="molecule type" value="Genomic_DNA"/>
</dbReference>
<protein>
    <submittedName>
        <fullName evidence="2">Uncharacterized protein</fullName>
    </submittedName>
</protein>
<sequence>MHWLLLLLLHTFSNFADFVPCGKLLNDDPETPLHKDYPIYDKLTQILILYKAAKGEIATCSRTPYKCQQSSTFVIDLSKLDHPGDVVCDGLGQWKNNSAYPTYFCLENDSMSKANKENFQINL</sequence>
<reference evidence="2" key="1">
    <citation type="submission" date="2020-06" db="EMBL/GenBank/DDBJ databases">
        <title>Draft genome of Bugula neritina, a colonial animal packing powerful symbionts and potential medicines.</title>
        <authorList>
            <person name="Rayko M."/>
        </authorList>
    </citation>
    <scope>NUCLEOTIDE SEQUENCE [LARGE SCALE GENOMIC DNA]</scope>
    <source>
        <strain evidence="2">Kwan_BN1</strain>
    </source>
</reference>
<dbReference type="OrthoDB" id="10012494at2759"/>
<keyword evidence="1" id="KW-0732">Signal</keyword>
<accession>A0A7J7JR32</accession>
<name>A0A7J7JR32_BUGNE</name>
<proteinExistence type="predicted"/>
<evidence type="ECO:0000313" key="2">
    <source>
        <dbReference type="EMBL" id="KAF6028819.1"/>
    </source>
</evidence>
<feature type="chain" id="PRO_5029588071" evidence="1">
    <location>
        <begin position="17"/>
        <end position="123"/>
    </location>
</feature>
<keyword evidence="3" id="KW-1185">Reference proteome</keyword>
<feature type="signal peptide" evidence="1">
    <location>
        <begin position="1"/>
        <end position="16"/>
    </location>
</feature>
<evidence type="ECO:0000256" key="1">
    <source>
        <dbReference type="SAM" id="SignalP"/>
    </source>
</evidence>
<comment type="caution">
    <text evidence="2">The sequence shown here is derived from an EMBL/GenBank/DDBJ whole genome shotgun (WGS) entry which is preliminary data.</text>
</comment>
<dbReference type="AlphaFoldDB" id="A0A7J7JR32"/>
<gene>
    <name evidence="2" type="ORF">EB796_012873</name>
</gene>